<organism evidence="1 2">
    <name type="scientific">Cupriavidus taiwanensis (strain DSM 17343 / BCRC 17206 / CCUG 44338 / CIP 107171 / LMG 19424 / R1)</name>
    <name type="common">Ralstonia taiwanensis (strain LMG 19424)</name>
    <dbReference type="NCBI Taxonomy" id="977880"/>
    <lineage>
        <taxon>Bacteria</taxon>
        <taxon>Pseudomonadati</taxon>
        <taxon>Pseudomonadota</taxon>
        <taxon>Betaproteobacteria</taxon>
        <taxon>Burkholderiales</taxon>
        <taxon>Burkholderiaceae</taxon>
        <taxon>Cupriavidus</taxon>
    </lineage>
</organism>
<dbReference type="HOGENOM" id="CLU_2715610_0_0_4"/>
<evidence type="ECO:0000313" key="2">
    <source>
        <dbReference type="Proteomes" id="UP000001692"/>
    </source>
</evidence>
<name>B3R8E9_CUPTR</name>
<sequence>MLADETMLRVCTVAFWRHPVHGQPFNYSHWTALSSRRSNVGFSMKVPLESGGPCEFPGLNGKPIVKPLPSLE</sequence>
<protein>
    <submittedName>
        <fullName evidence="1">Uncharacterized protein</fullName>
    </submittedName>
</protein>
<accession>B3R8E9</accession>
<dbReference type="EMBL" id="CU633750">
    <property type="protein sequence ID" value="CAQ71305.1"/>
    <property type="molecule type" value="Genomic_DNA"/>
</dbReference>
<dbReference type="GeneID" id="45498270"/>
<dbReference type="AlphaFoldDB" id="B3R8E9"/>
<gene>
    <name evidence="1" type="ordered locus">RALTA_B0686</name>
</gene>
<dbReference type="RefSeq" id="WP_012355527.1">
    <property type="nucleotide sequence ID" value="NC_010530.1"/>
</dbReference>
<dbReference type="KEGG" id="cti:RALTA_B0686"/>
<keyword evidence="2" id="KW-1185">Reference proteome</keyword>
<dbReference type="Proteomes" id="UP000001692">
    <property type="component" value="Chromosome 2"/>
</dbReference>
<evidence type="ECO:0000313" key="1">
    <source>
        <dbReference type="EMBL" id="CAQ71305.1"/>
    </source>
</evidence>
<proteinExistence type="predicted"/>
<reference evidence="1 2" key="1">
    <citation type="journal article" date="2008" name="Genome Res.">
        <title>Genome sequence of the beta-rhizobium Cupriavidus taiwanensis and comparative genomics of rhizobia.</title>
        <authorList>
            <person name="Amadou C."/>
            <person name="Pascal G."/>
            <person name="Mangenot S."/>
            <person name="Glew M."/>
            <person name="Bontemps C."/>
            <person name="Capela D."/>
            <person name="Carrere S."/>
            <person name="Cruveiller S."/>
            <person name="Dossat C."/>
            <person name="Lajus A."/>
            <person name="Marchetti M."/>
            <person name="Poinsot V."/>
            <person name="Rouy Z."/>
            <person name="Servin B."/>
            <person name="Saad M."/>
            <person name="Schenowitz C."/>
            <person name="Barbe V."/>
            <person name="Batut J."/>
            <person name="Medigue C."/>
            <person name="Masson-Boivin C."/>
        </authorList>
    </citation>
    <scope>NUCLEOTIDE SEQUENCE [LARGE SCALE GENOMIC DNA]</scope>
    <source>
        <strain evidence="2">DSM 17343 / BCRC 17206 / CCUG 44338 / CIP 107171 / LMG 19424 / R1</strain>
    </source>
</reference>